<reference evidence="1" key="1">
    <citation type="submission" date="2018-02" db="EMBL/GenBank/DDBJ databases">
        <title>Rhizophora mucronata_Transcriptome.</title>
        <authorList>
            <person name="Meera S.P."/>
            <person name="Sreeshan A."/>
            <person name="Augustine A."/>
        </authorList>
    </citation>
    <scope>NUCLEOTIDE SEQUENCE</scope>
    <source>
        <tissue evidence="1">Leaf</tissue>
    </source>
</reference>
<accession>A0A2P2QUE9</accession>
<organism evidence="1">
    <name type="scientific">Rhizophora mucronata</name>
    <name type="common">Asiatic mangrove</name>
    <dbReference type="NCBI Taxonomy" id="61149"/>
    <lineage>
        <taxon>Eukaryota</taxon>
        <taxon>Viridiplantae</taxon>
        <taxon>Streptophyta</taxon>
        <taxon>Embryophyta</taxon>
        <taxon>Tracheophyta</taxon>
        <taxon>Spermatophyta</taxon>
        <taxon>Magnoliopsida</taxon>
        <taxon>eudicotyledons</taxon>
        <taxon>Gunneridae</taxon>
        <taxon>Pentapetalae</taxon>
        <taxon>rosids</taxon>
        <taxon>fabids</taxon>
        <taxon>Malpighiales</taxon>
        <taxon>Rhizophoraceae</taxon>
        <taxon>Rhizophora</taxon>
    </lineage>
</organism>
<name>A0A2P2QUE9_RHIMU</name>
<dbReference type="AlphaFoldDB" id="A0A2P2QUE9"/>
<evidence type="ECO:0000313" key="1">
    <source>
        <dbReference type="EMBL" id="MBX70568.1"/>
    </source>
</evidence>
<proteinExistence type="predicted"/>
<dbReference type="EMBL" id="GGEC01090084">
    <property type="protein sequence ID" value="MBX70568.1"/>
    <property type="molecule type" value="Transcribed_RNA"/>
</dbReference>
<protein>
    <submittedName>
        <fullName evidence="1">Uncharacterized protein</fullName>
    </submittedName>
</protein>
<sequence>MLIIIIHDQAKCQSLSIIPSLEDLTKITFLFLTDLKVS</sequence>